<dbReference type="PROSITE" id="PS51782">
    <property type="entry name" value="LYSM"/>
    <property type="match status" value="5"/>
</dbReference>
<keyword evidence="2" id="KW-0732">Signal</keyword>
<dbReference type="Pfam" id="PF01476">
    <property type="entry name" value="LysM"/>
    <property type="match status" value="5"/>
</dbReference>
<feature type="region of interest" description="Disordered" evidence="1">
    <location>
        <begin position="78"/>
        <end position="103"/>
    </location>
</feature>
<feature type="compositionally biased region" description="Low complexity" evidence="1">
    <location>
        <begin position="519"/>
        <end position="533"/>
    </location>
</feature>
<evidence type="ECO:0000259" key="3">
    <source>
        <dbReference type="PROSITE" id="PS51782"/>
    </source>
</evidence>
<proteinExistence type="predicted"/>
<feature type="compositionally biased region" description="Low complexity" evidence="1">
    <location>
        <begin position="262"/>
        <end position="276"/>
    </location>
</feature>
<dbReference type="Gene3D" id="2.70.70.10">
    <property type="entry name" value="Glucose Permease (Domain IIA)"/>
    <property type="match status" value="1"/>
</dbReference>
<dbReference type="Pfam" id="PF01551">
    <property type="entry name" value="Peptidase_M23"/>
    <property type="match status" value="1"/>
</dbReference>
<feature type="compositionally biased region" description="Polar residues" evidence="1">
    <location>
        <begin position="498"/>
        <end position="518"/>
    </location>
</feature>
<feature type="region of interest" description="Disordered" evidence="1">
    <location>
        <begin position="466"/>
        <end position="536"/>
    </location>
</feature>
<dbReference type="SUPFAM" id="SSF54106">
    <property type="entry name" value="LysM domain"/>
    <property type="match status" value="5"/>
</dbReference>
<dbReference type="CDD" id="cd12797">
    <property type="entry name" value="M23_peptidase"/>
    <property type="match status" value="1"/>
</dbReference>
<dbReference type="CDD" id="cd00118">
    <property type="entry name" value="LysM"/>
    <property type="match status" value="5"/>
</dbReference>
<feature type="region of interest" description="Disordered" evidence="1">
    <location>
        <begin position="246"/>
        <end position="278"/>
    </location>
</feature>
<dbReference type="EMBL" id="CP158375">
    <property type="protein sequence ID" value="XDO97265.1"/>
    <property type="molecule type" value="Genomic_DNA"/>
</dbReference>
<feature type="chain" id="PRO_5044215904" evidence="2">
    <location>
        <begin position="29"/>
        <end position="682"/>
    </location>
</feature>
<name>A0AB39KU54_9CAUL</name>
<feature type="signal peptide" evidence="2">
    <location>
        <begin position="1"/>
        <end position="28"/>
    </location>
</feature>
<evidence type="ECO:0000256" key="1">
    <source>
        <dbReference type="SAM" id="MobiDB-lite"/>
    </source>
</evidence>
<feature type="region of interest" description="Disordered" evidence="1">
    <location>
        <begin position="25"/>
        <end position="44"/>
    </location>
</feature>
<reference evidence="4" key="1">
    <citation type="submission" date="2024-06" db="EMBL/GenBank/DDBJ databases">
        <title>Caulobacter inopinatus, sp. nov.</title>
        <authorList>
            <person name="Donachie S.P."/>
        </authorList>
    </citation>
    <scope>NUCLEOTIDE SEQUENCE</scope>
    <source>
        <strain evidence="4">73W</strain>
    </source>
</reference>
<dbReference type="InterPro" id="IPR016047">
    <property type="entry name" value="M23ase_b-sheet_dom"/>
</dbReference>
<dbReference type="InterPro" id="IPR011055">
    <property type="entry name" value="Dup_hybrid_motif"/>
</dbReference>
<dbReference type="GO" id="GO:0008932">
    <property type="term" value="F:lytic endotransglycosylase activity"/>
    <property type="evidence" value="ECO:0007669"/>
    <property type="project" value="TreeGrafter"/>
</dbReference>
<feature type="domain" description="LysM" evidence="3">
    <location>
        <begin position="207"/>
        <end position="251"/>
    </location>
</feature>
<dbReference type="PANTHER" id="PTHR33734:SF22">
    <property type="entry name" value="MEMBRANE-BOUND LYTIC MUREIN TRANSGLYCOSYLASE D"/>
    <property type="match status" value="1"/>
</dbReference>
<organism evidence="4">
    <name type="scientific">Caulobacter sp. 73W</name>
    <dbReference type="NCBI Taxonomy" id="3161137"/>
    <lineage>
        <taxon>Bacteria</taxon>
        <taxon>Pseudomonadati</taxon>
        <taxon>Pseudomonadota</taxon>
        <taxon>Alphaproteobacteria</taxon>
        <taxon>Caulobacterales</taxon>
        <taxon>Caulobacteraceae</taxon>
        <taxon>Caulobacter</taxon>
    </lineage>
</organism>
<feature type="domain" description="LysM" evidence="3">
    <location>
        <begin position="378"/>
        <end position="422"/>
    </location>
</feature>
<protein>
    <submittedName>
        <fullName evidence="4">LysM peptidoglycan-binding domain-containing protein</fullName>
    </submittedName>
</protein>
<dbReference type="RefSeq" id="WP_369060372.1">
    <property type="nucleotide sequence ID" value="NZ_CP158375.1"/>
</dbReference>
<gene>
    <name evidence="4" type="ORF">ABOZ73_02270</name>
</gene>
<dbReference type="InterPro" id="IPR036779">
    <property type="entry name" value="LysM_dom_sf"/>
</dbReference>
<feature type="compositionally biased region" description="Low complexity" evidence="1">
    <location>
        <begin position="78"/>
        <end position="95"/>
    </location>
</feature>
<dbReference type="Gene3D" id="3.10.350.10">
    <property type="entry name" value="LysM domain"/>
    <property type="match status" value="5"/>
</dbReference>
<feature type="domain" description="LysM" evidence="3">
    <location>
        <begin position="275"/>
        <end position="319"/>
    </location>
</feature>
<feature type="domain" description="LysM" evidence="3">
    <location>
        <begin position="146"/>
        <end position="190"/>
    </location>
</feature>
<evidence type="ECO:0000256" key="2">
    <source>
        <dbReference type="SAM" id="SignalP"/>
    </source>
</evidence>
<feature type="region of interest" description="Disordered" evidence="1">
    <location>
        <begin position="316"/>
        <end position="374"/>
    </location>
</feature>
<dbReference type="SMART" id="SM00257">
    <property type="entry name" value="LysM"/>
    <property type="match status" value="5"/>
</dbReference>
<dbReference type="AlphaFoldDB" id="A0AB39KU54"/>
<dbReference type="SUPFAM" id="SSF51261">
    <property type="entry name" value="Duplicated hybrid motif"/>
    <property type="match status" value="1"/>
</dbReference>
<feature type="domain" description="LysM" evidence="3">
    <location>
        <begin position="428"/>
        <end position="472"/>
    </location>
</feature>
<accession>A0AB39KU54</accession>
<dbReference type="PANTHER" id="PTHR33734">
    <property type="entry name" value="LYSM DOMAIN-CONTAINING GPI-ANCHORED PROTEIN 2"/>
    <property type="match status" value="1"/>
</dbReference>
<dbReference type="InterPro" id="IPR018392">
    <property type="entry name" value="LysM"/>
</dbReference>
<sequence>MTDSKPRSTLIAASLMALSAALAGAATAQTPRYPITQDAPRGEGLRMPKPNFPIRNPSPAEAVAASAPSYAPPAQVFGSSSSITSSAIPDAAPSTVRAPAPVSSRELAPLEPARASQAPDNGAFEIALAQTRSRRSGSAVRETPASEYVVKRGENLASIARALGVTQDALAEANGLRSPYRLDAGQKLKVPGTAGGLRGSVSSETTGSYKVQRGDTLATIAKAQGVSIKDLAAANDLRSPYRLNAGQTLKVPGGAEPARSTSTPSRAPERSAAASTHTVSAGDTLFALARKYDTTPAAIAEASGISASTGLRVGQKLTIPGQGGPTPARAEPEAARPAPVTSRPNQVRPSREEPVAETTETSSAPGGGRVITVDGPAKSYTVKKGDNLDEIADRMGMSRRELASLNGLKSPYRLTVGQRLKGEATRAKAYVVESGDTLAVVAQRFGVTSRALAAENNLRTTAKLRSGQRLILPDGSRDRGVPKPTASTPSPVRETTPAPATTPSRETALPSTPQPYSGTPTRPATPPATSSRPQIADAPAALSETEIVAAGKGRFVWPLTGEILSDFGPKAGSQRNDGLNIRANAGEAVRSAAAGEVVYSGDQVPGFGNLVLVKHADGWVTAYAHLGRTDVKMRQQVAQGQQIGQAGSTGGVAEPQLHFEVRYAPSPKDKARPINPTLVLPQ</sequence>
<feature type="compositionally biased region" description="Low complexity" evidence="1">
    <location>
        <begin position="325"/>
        <end position="339"/>
    </location>
</feature>
<evidence type="ECO:0000313" key="4">
    <source>
        <dbReference type="EMBL" id="XDO97265.1"/>
    </source>
</evidence>